<name>A0A1G7Q0D9_9RHOB</name>
<organism evidence="1 2">
    <name type="scientific">Celeribacter baekdonensis</name>
    <dbReference type="NCBI Taxonomy" id="875171"/>
    <lineage>
        <taxon>Bacteria</taxon>
        <taxon>Pseudomonadati</taxon>
        <taxon>Pseudomonadota</taxon>
        <taxon>Alphaproteobacteria</taxon>
        <taxon>Rhodobacterales</taxon>
        <taxon>Roseobacteraceae</taxon>
        <taxon>Celeribacter</taxon>
    </lineage>
</organism>
<dbReference type="RefSeq" id="WP_074646022.1">
    <property type="nucleotide sequence ID" value="NZ_FNBL01000008.1"/>
</dbReference>
<dbReference type="OrthoDB" id="7874173at2"/>
<accession>A0A1G7Q0D9</accession>
<gene>
    <name evidence="1" type="ORF">SAMN04488117_108200</name>
</gene>
<sequence>MPNSPKYDIEIDRIVDDLVKDEDTAAVLKDKLHKSFSEPAATAYVSAEASAEDDDDIWDNLPV</sequence>
<dbReference type="Proteomes" id="UP000182284">
    <property type="component" value="Unassembled WGS sequence"/>
</dbReference>
<proteinExistence type="predicted"/>
<evidence type="ECO:0000313" key="1">
    <source>
        <dbReference type="EMBL" id="SDF91100.1"/>
    </source>
</evidence>
<reference evidence="1 2" key="1">
    <citation type="submission" date="2016-10" db="EMBL/GenBank/DDBJ databases">
        <authorList>
            <person name="de Groot N.N."/>
        </authorList>
    </citation>
    <scope>NUCLEOTIDE SEQUENCE [LARGE SCALE GENOMIC DNA]</scope>
    <source>
        <strain evidence="1 2">DSM 27375</strain>
    </source>
</reference>
<protein>
    <submittedName>
        <fullName evidence="1">Uncharacterized protein</fullName>
    </submittedName>
</protein>
<dbReference type="EMBL" id="FNBL01000008">
    <property type="protein sequence ID" value="SDF91100.1"/>
    <property type="molecule type" value="Genomic_DNA"/>
</dbReference>
<evidence type="ECO:0000313" key="2">
    <source>
        <dbReference type="Proteomes" id="UP000182284"/>
    </source>
</evidence>
<dbReference type="AlphaFoldDB" id="A0A1G7Q0D9"/>